<protein>
    <submittedName>
        <fullName evidence="6">Trafficking protein particle complex subunit 13</fullName>
    </submittedName>
</protein>
<dbReference type="OrthoDB" id="10250284at2759"/>
<sequence length="448" mass="51480">MTNKLQSNISKGKQSTVVEDPHLITVRMIKLSTPDFFLNFPMTCEEPEPLHKIFPHSRPSTYQKVGEMAEGQCALGFSDFLIFPEETEDVYLSEEFRCYISIFNHSTQYVSKLSVKVEMRSLTQIYNLVDSTNKPLDKLAPGKHHDYLIQQEAKKPEDHSITCTVWYQKLDGETKTIKTSLNFRVSSPLSLETKIHTIKTLSLEKVFLESRIENKTNHPLFLENIKFEPSAYFEMEDLNQIKNDGNDNDDDNDNGNDNDNDDDKQKQKKQDGTFSGLSYLQKNNHRQYLFKFKPKEKFAAKSRQISNLGYLSISWRTLFGNLGHLQTREFLRDVEANQVIEVIVSKIPEKIYVEKPFEIECEIQNLSNQEMDLKMIFFKEKMKGIMISGLSSFDIGRVQPQSSVKVPLQLFPLAPGLQNITGFGISDIISGRSSGIKDLISVFVEREN</sequence>
<feature type="domain" description="Trafficking protein particle complex subunit 13 N-terminal" evidence="3">
    <location>
        <begin position="22"/>
        <end position="185"/>
    </location>
</feature>
<dbReference type="InterPro" id="IPR055428">
    <property type="entry name" value="TRAPPC13_C"/>
</dbReference>
<dbReference type="AlphaFoldDB" id="A0A9Q0L6Y4"/>
<evidence type="ECO:0000313" key="6">
    <source>
        <dbReference type="EMBL" id="KAJ5066970.1"/>
    </source>
</evidence>
<dbReference type="Proteomes" id="UP001149090">
    <property type="component" value="Unassembled WGS sequence"/>
</dbReference>
<dbReference type="Pfam" id="PF06159">
    <property type="entry name" value="TRAPPC13_N"/>
    <property type="match status" value="1"/>
</dbReference>
<evidence type="ECO:0000259" key="3">
    <source>
        <dbReference type="Pfam" id="PF06159"/>
    </source>
</evidence>
<keyword evidence="7" id="KW-1185">Reference proteome</keyword>
<evidence type="ECO:0000256" key="2">
    <source>
        <dbReference type="SAM" id="MobiDB-lite"/>
    </source>
</evidence>
<gene>
    <name evidence="6" type="ORF">M0811_03314</name>
</gene>
<reference evidence="6" key="1">
    <citation type="submission" date="2022-10" db="EMBL/GenBank/DDBJ databases">
        <title>Novel sulphate-reducing endosymbionts in the free-living metamonad Anaeramoeba.</title>
        <authorList>
            <person name="Jerlstrom-Hultqvist J."/>
            <person name="Cepicka I."/>
            <person name="Gallot-Lavallee L."/>
            <person name="Salas-Leiva D."/>
            <person name="Curtis B.A."/>
            <person name="Zahonova K."/>
            <person name="Pipaliya S."/>
            <person name="Dacks J."/>
            <person name="Roger A.J."/>
        </authorList>
    </citation>
    <scope>NUCLEOTIDE SEQUENCE</scope>
    <source>
        <strain evidence="6">BMAN</strain>
    </source>
</reference>
<dbReference type="PANTHER" id="PTHR13134">
    <property type="entry name" value="TRAFFICKING PROTEIN PARTICLE COMPLEX SUBUNIT 13"/>
    <property type="match status" value="1"/>
</dbReference>
<comment type="caution">
    <text evidence="6">The sequence shown here is derived from an EMBL/GenBank/DDBJ whole genome shotgun (WGS) entry which is preliminary data.</text>
</comment>
<dbReference type="InterPro" id="IPR010378">
    <property type="entry name" value="TRAPPC13"/>
</dbReference>
<dbReference type="GO" id="GO:1990072">
    <property type="term" value="C:TRAPPIII protein complex"/>
    <property type="evidence" value="ECO:0007669"/>
    <property type="project" value="TreeGrafter"/>
</dbReference>
<feature type="compositionally biased region" description="Acidic residues" evidence="2">
    <location>
        <begin position="246"/>
        <end position="262"/>
    </location>
</feature>
<dbReference type="EMBL" id="JAPDFW010000136">
    <property type="protein sequence ID" value="KAJ5066970.1"/>
    <property type="molecule type" value="Genomic_DNA"/>
</dbReference>
<name>A0A9Q0L6Y4_ANAIG</name>
<evidence type="ECO:0000256" key="1">
    <source>
        <dbReference type="ARBA" id="ARBA00010785"/>
    </source>
</evidence>
<proteinExistence type="inferred from homology"/>
<comment type="similarity">
    <text evidence="1">Belongs to the TRAPPC13 family.</text>
</comment>
<feature type="domain" description="Trafficking protein particle complex subunit 13 middle" evidence="5">
    <location>
        <begin position="189"/>
        <end position="332"/>
    </location>
</feature>
<evidence type="ECO:0000259" key="4">
    <source>
        <dbReference type="Pfam" id="PF23643"/>
    </source>
</evidence>
<dbReference type="InterPro" id="IPR055427">
    <property type="entry name" value="TRAPPC13_N"/>
</dbReference>
<accession>A0A9Q0L6Y4</accession>
<dbReference type="InterPro" id="IPR055429">
    <property type="entry name" value="TRAPPC13_M"/>
</dbReference>
<dbReference type="Pfam" id="PF23643">
    <property type="entry name" value="TRAPPC13_C"/>
    <property type="match status" value="1"/>
</dbReference>
<dbReference type="Pfam" id="PF23647">
    <property type="entry name" value="TRAPPC13_M"/>
    <property type="match status" value="1"/>
</dbReference>
<dbReference type="OMA" id="YLCVHNG"/>
<dbReference type="PANTHER" id="PTHR13134:SF3">
    <property type="entry name" value="TRAFFICKING PROTEIN PARTICLE COMPLEX SUBUNIT 13"/>
    <property type="match status" value="1"/>
</dbReference>
<organism evidence="6 7">
    <name type="scientific">Anaeramoeba ignava</name>
    <name type="common">Anaerobic marine amoeba</name>
    <dbReference type="NCBI Taxonomy" id="1746090"/>
    <lineage>
        <taxon>Eukaryota</taxon>
        <taxon>Metamonada</taxon>
        <taxon>Anaeramoebidae</taxon>
        <taxon>Anaeramoeba</taxon>
    </lineage>
</organism>
<evidence type="ECO:0000313" key="7">
    <source>
        <dbReference type="Proteomes" id="UP001149090"/>
    </source>
</evidence>
<evidence type="ECO:0000259" key="5">
    <source>
        <dbReference type="Pfam" id="PF23647"/>
    </source>
</evidence>
<feature type="domain" description="Trafficking protein particle complex subunit 13 C-terminal" evidence="4">
    <location>
        <begin position="348"/>
        <end position="444"/>
    </location>
</feature>
<feature type="region of interest" description="Disordered" evidence="2">
    <location>
        <begin position="240"/>
        <end position="276"/>
    </location>
</feature>